<gene>
    <name evidence="2" type="ORF">SAMN05421771_1617</name>
</gene>
<dbReference type="RefSeq" id="WP_089838260.1">
    <property type="nucleotide sequence ID" value="NZ_FOZL01000001.1"/>
</dbReference>
<sequence length="380" mass="41414">MKKIVLWMIACTTLLTGSLRAQSMAGDWQGTLKAGKDLRIVVKIVNDDKTVWKATMYSIDQTPQPFPGSSVKVDGSTIKFDVLTLGATYNGKLGSDGNTLNGTYTQAGKDFPLNFARATKETAWVIPEPPAKLPPMAKDAKPAFEVATIKLSKPEQMGKGFGIRGRRVQTINTSIMDLIEFAYKVQVKQVLNAPAWADTQKYDISGEPDVEGQPTYDQLKIMIQALLADRFKLTFHRDKKELSVFALTVGKTGSKLKVSDESSATGHTLNFHPGAQGGLVFTARDASMHELGEAMEQTMLDRPMSDQTGLTAKYDFDITFMPDDSMMGGIASKLPPPPAGAEIPPSLFTAFQDQLGLKLEPSKAPVEVLVVDHVEKPSED</sequence>
<evidence type="ECO:0000313" key="2">
    <source>
        <dbReference type="EMBL" id="SFS09263.1"/>
    </source>
</evidence>
<keyword evidence="1" id="KW-0732">Signal</keyword>
<feature type="signal peptide" evidence="1">
    <location>
        <begin position="1"/>
        <end position="21"/>
    </location>
</feature>
<dbReference type="EMBL" id="FOZL01000001">
    <property type="protein sequence ID" value="SFS09263.1"/>
    <property type="molecule type" value="Genomic_DNA"/>
</dbReference>
<dbReference type="STRING" id="474950.SAMN05421771_1617"/>
<organism evidence="2 3">
    <name type="scientific">Granulicella pectinivorans</name>
    <dbReference type="NCBI Taxonomy" id="474950"/>
    <lineage>
        <taxon>Bacteria</taxon>
        <taxon>Pseudomonadati</taxon>
        <taxon>Acidobacteriota</taxon>
        <taxon>Terriglobia</taxon>
        <taxon>Terriglobales</taxon>
        <taxon>Acidobacteriaceae</taxon>
        <taxon>Granulicella</taxon>
    </lineage>
</organism>
<evidence type="ECO:0000256" key="1">
    <source>
        <dbReference type="SAM" id="SignalP"/>
    </source>
</evidence>
<proteinExistence type="predicted"/>
<reference evidence="2 3" key="1">
    <citation type="submission" date="2016-10" db="EMBL/GenBank/DDBJ databases">
        <authorList>
            <person name="de Groot N.N."/>
        </authorList>
    </citation>
    <scope>NUCLEOTIDE SEQUENCE [LARGE SCALE GENOMIC DNA]</scope>
    <source>
        <strain evidence="2 3">DSM 21001</strain>
    </source>
</reference>
<evidence type="ECO:0000313" key="3">
    <source>
        <dbReference type="Proteomes" id="UP000199024"/>
    </source>
</evidence>
<name>A0A1I6M0R1_9BACT</name>
<feature type="chain" id="PRO_5011682419" evidence="1">
    <location>
        <begin position="22"/>
        <end position="380"/>
    </location>
</feature>
<accession>A0A1I6M0R1</accession>
<protein>
    <submittedName>
        <fullName evidence="2">Soil-associated protein, TIGR03435 family</fullName>
    </submittedName>
</protein>
<dbReference type="OrthoDB" id="106463at2"/>
<dbReference type="Pfam" id="PF12543">
    <property type="entry name" value="DUF3738"/>
    <property type="match status" value="1"/>
</dbReference>
<dbReference type="NCBIfam" id="TIGR03435">
    <property type="entry name" value="Soli_TIGR03435"/>
    <property type="match status" value="1"/>
</dbReference>
<keyword evidence="3" id="KW-1185">Reference proteome</keyword>
<dbReference type="AlphaFoldDB" id="A0A1I6M0R1"/>
<dbReference type="InterPro" id="IPR017801">
    <property type="entry name" value="DUF3738"/>
</dbReference>
<dbReference type="Proteomes" id="UP000199024">
    <property type="component" value="Unassembled WGS sequence"/>
</dbReference>